<gene>
    <name evidence="1" type="ORF">Fuma_02744</name>
</gene>
<sequence>MLRLFPVSYLASLVLLAACLPVSGQDYGGMLPTGSITSGYSSHSDSAIAVPYTGVSLPSNAQVEEPFDYRFDRQYNSTVKPYLRWYMRQSPEVQREYYHRFRQMYGYRIYHIPCLGNCGIHYKEIVIDMMPEIPRRRHNAALEINAAPPFEKRDRNNATPKLEYSPFLERELLEQRLRDYEGEDTSSNSSPDHGAGSLRAKTVWVSRDKATGAQSVLYQQPAETSAQDFYRGIAQISSSGKILNVRWSQTPPWVLESQVAEK</sequence>
<reference evidence="1 2" key="1">
    <citation type="journal article" date="2016" name="Front. Microbiol.">
        <title>Fuerstia marisgermanicae gen. nov., sp. nov., an Unusual Member of the Phylum Planctomycetes from the German Wadden Sea.</title>
        <authorList>
            <person name="Kohn T."/>
            <person name="Heuer A."/>
            <person name="Jogler M."/>
            <person name="Vollmers J."/>
            <person name="Boedeker C."/>
            <person name="Bunk B."/>
            <person name="Rast P."/>
            <person name="Borchert D."/>
            <person name="Glockner I."/>
            <person name="Freese H.M."/>
            <person name="Klenk H.P."/>
            <person name="Overmann J."/>
            <person name="Kaster A.K."/>
            <person name="Rohde M."/>
            <person name="Wiegand S."/>
            <person name="Jogler C."/>
        </authorList>
    </citation>
    <scope>NUCLEOTIDE SEQUENCE [LARGE SCALE GENOMIC DNA]</scope>
    <source>
        <strain evidence="1 2">NH11</strain>
    </source>
</reference>
<name>A0A1P8WGE2_9PLAN</name>
<dbReference type="Proteomes" id="UP000187735">
    <property type="component" value="Chromosome"/>
</dbReference>
<dbReference type="EMBL" id="CP017641">
    <property type="protein sequence ID" value="APZ93128.1"/>
    <property type="molecule type" value="Genomic_DNA"/>
</dbReference>
<evidence type="ECO:0000313" key="2">
    <source>
        <dbReference type="Proteomes" id="UP000187735"/>
    </source>
</evidence>
<dbReference type="RefSeq" id="WP_145944157.1">
    <property type="nucleotide sequence ID" value="NZ_CP017641.1"/>
</dbReference>
<organism evidence="1 2">
    <name type="scientific">Fuerstiella marisgermanici</name>
    <dbReference type="NCBI Taxonomy" id="1891926"/>
    <lineage>
        <taxon>Bacteria</taxon>
        <taxon>Pseudomonadati</taxon>
        <taxon>Planctomycetota</taxon>
        <taxon>Planctomycetia</taxon>
        <taxon>Planctomycetales</taxon>
        <taxon>Planctomycetaceae</taxon>
        <taxon>Fuerstiella</taxon>
    </lineage>
</organism>
<dbReference type="KEGG" id="fmr:Fuma_02744"/>
<evidence type="ECO:0000313" key="1">
    <source>
        <dbReference type="EMBL" id="APZ93128.1"/>
    </source>
</evidence>
<dbReference type="AlphaFoldDB" id="A0A1P8WGE2"/>
<dbReference type="STRING" id="1891926.Fuma_02744"/>
<dbReference type="PROSITE" id="PS51257">
    <property type="entry name" value="PROKAR_LIPOPROTEIN"/>
    <property type="match status" value="1"/>
</dbReference>
<protein>
    <submittedName>
        <fullName evidence="1">Uncharacterized protein</fullName>
    </submittedName>
</protein>
<accession>A0A1P8WGE2</accession>
<keyword evidence="2" id="KW-1185">Reference proteome</keyword>
<proteinExistence type="predicted"/>